<dbReference type="Pfam" id="PF00226">
    <property type="entry name" value="DnaJ"/>
    <property type="match status" value="1"/>
</dbReference>
<dbReference type="CDD" id="cd06257">
    <property type="entry name" value="DnaJ"/>
    <property type="match status" value="1"/>
</dbReference>
<keyword evidence="4" id="KW-1185">Reference proteome</keyword>
<gene>
    <name evidence="3" type="ORF">HD593_012154</name>
</gene>
<feature type="domain" description="J" evidence="2">
    <location>
        <begin position="107"/>
        <end position="171"/>
    </location>
</feature>
<dbReference type="PANTHER" id="PTHR24074">
    <property type="entry name" value="CO-CHAPERONE PROTEIN DJLA"/>
    <property type="match status" value="1"/>
</dbReference>
<dbReference type="PRINTS" id="PR00625">
    <property type="entry name" value="JDOMAIN"/>
</dbReference>
<dbReference type="Gene3D" id="1.10.287.110">
    <property type="entry name" value="DnaJ domain"/>
    <property type="match status" value="1"/>
</dbReference>
<dbReference type="InterPro" id="IPR036869">
    <property type="entry name" value="J_dom_sf"/>
</dbReference>
<proteinExistence type="predicted"/>
<evidence type="ECO:0000313" key="4">
    <source>
        <dbReference type="Proteomes" id="UP000565579"/>
    </source>
</evidence>
<dbReference type="InterPro" id="IPR050817">
    <property type="entry name" value="DjlA_DnaK_co-chaperone"/>
</dbReference>
<dbReference type="SMART" id="SM00271">
    <property type="entry name" value="DnaJ"/>
    <property type="match status" value="1"/>
</dbReference>
<feature type="compositionally biased region" description="Pro residues" evidence="1">
    <location>
        <begin position="88"/>
        <end position="105"/>
    </location>
</feature>
<sequence length="177" mass="19807">MFSRADVKPCKGSKDKMPCGRFVRWTRTVAGVPYAVDLAPHEDGNTAVWRDVHGILRSRRITEDLPLVPPEKRMMPHAATCPGKPRVQTPPPPPRPPRRPAPPPAGRLYDLLGVTSTAHPDDIRKAYRRLARQLHPDVNPDPKVAARFQEIGEAYHVLSDPGRRRTYDLTGRPPRAG</sequence>
<dbReference type="SUPFAM" id="SSF46565">
    <property type="entry name" value="Chaperone J-domain"/>
    <property type="match status" value="1"/>
</dbReference>
<accession>A0A7X0U735</accession>
<evidence type="ECO:0000313" key="3">
    <source>
        <dbReference type="EMBL" id="MBB6557264.1"/>
    </source>
</evidence>
<dbReference type="AlphaFoldDB" id="A0A7X0U735"/>
<protein>
    <recommendedName>
        <fullName evidence="2">J domain-containing protein</fullName>
    </recommendedName>
</protein>
<dbReference type="InterPro" id="IPR001623">
    <property type="entry name" value="DnaJ_domain"/>
</dbReference>
<organism evidence="3 4">
    <name type="scientific">Nonomuraea rubra</name>
    <dbReference type="NCBI Taxonomy" id="46180"/>
    <lineage>
        <taxon>Bacteria</taxon>
        <taxon>Bacillati</taxon>
        <taxon>Actinomycetota</taxon>
        <taxon>Actinomycetes</taxon>
        <taxon>Streptosporangiales</taxon>
        <taxon>Streptosporangiaceae</taxon>
        <taxon>Nonomuraea</taxon>
    </lineage>
</organism>
<dbReference type="Proteomes" id="UP000565579">
    <property type="component" value="Unassembled WGS sequence"/>
</dbReference>
<evidence type="ECO:0000259" key="2">
    <source>
        <dbReference type="PROSITE" id="PS50076"/>
    </source>
</evidence>
<feature type="region of interest" description="Disordered" evidence="1">
    <location>
        <begin position="73"/>
        <end position="107"/>
    </location>
</feature>
<dbReference type="RefSeq" id="WP_312904483.1">
    <property type="nucleotide sequence ID" value="NZ_BAAAXY010000038.1"/>
</dbReference>
<comment type="caution">
    <text evidence="3">The sequence shown here is derived from an EMBL/GenBank/DDBJ whole genome shotgun (WGS) entry which is preliminary data.</text>
</comment>
<dbReference type="PROSITE" id="PS50076">
    <property type="entry name" value="DNAJ_2"/>
    <property type="match status" value="1"/>
</dbReference>
<reference evidence="3 4" key="1">
    <citation type="submission" date="2020-08" db="EMBL/GenBank/DDBJ databases">
        <title>Sequencing the genomes of 1000 actinobacteria strains.</title>
        <authorList>
            <person name="Klenk H.-P."/>
        </authorList>
    </citation>
    <scope>NUCLEOTIDE SEQUENCE [LARGE SCALE GENOMIC DNA]</scope>
    <source>
        <strain evidence="3 4">DSM 43768</strain>
    </source>
</reference>
<name>A0A7X0U735_9ACTN</name>
<evidence type="ECO:0000256" key="1">
    <source>
        <dbReference type="SAM" id="MobiDB-lite"/>
    </source>
</evidence>
<dbReference type="EMBL" id="JACHMI010000002">
    <property type="protein sequence ID" value="MBB6557264.1"/>
    <property type="molecule type" value="Genomic_DNA"/>
</dbReference>